<dbReference type="AlphaFoldDB" id="A0A0E3K5A5"/>
<accession>A0A0E3K5A5</accession>
<dbReference type="STRING" id="1548.CSCA_5099"/>
<proteinExistence type="predicted"/>
<sequence length="47" mass="5556">MFVNRCIEQHNFENEKIGKGVVCKDTLVELLRNSKISCIYYKTIIYT</sequence>
<evidence type="ECO:0000313" key="2">
    <source>
        <dbReference type="Proteomes" id="UP000033115"/>
    </source>
</evidence>
<dbReference type="EMBL" id="CP009933">
    <property type="protein sequence ID" value="AKA72224.1"/>
    <property type="molecule type" value="Genomic_DNA"/>
</dbReference>
<reference evidence="1 2" key="1">
    <citation type="journal article" date="2015" name="J. Biotechnol.">
        <title>Complete genome sequence of a malodorant-producing acetogen, Clostridium scatologenes ATCC 25775(T).</title>
        <authorList>
            <person name="Zhu Z."/>
            <person name="Guo T."/>
            <person name="Zheng H."/>
            <person name="Song T."/>
            <person name="Ouyang P."/>
            <person name="Xie J."/>
        </authorList>
    </citation>
    <scope>NUCLEOTIDE SEQUENCE [LARGE SCALE GENOMIC DNA]</scope>
    <source>
        <strain evidence="1 2">ATCC 25775</strain>
    </source>
</reference>
<dbReference type="KEGG" id="csq:CSCA_5099"/>
<keyword evidence="2" id="KW-1185">Reference proteome</keyword>
<evidence type="ECO:0000313" key="1">
    <source>
        <dbReference type="EMBL" id="AKA72224.1"/>
    </source>
</evidence>
<gene>
    <name evidence="1" type="ORF">CSCA_5099</name>
</gene>
<dbReference type="Proteomes" id="UP000033115">
    <property type="component" value="Chromosome"/>
</dbReference>
<dbReference type="HOGENOM" id="CLU_3166570_0_0_9"/>
<name>A0A0E3K5A5_CLOSL</name>
<organism evidence="1 2">
    <name type="scientific">Clostridium scatologenes</name>
    <dbReference type="NCBI Taxonomy" id="1548"/>
    <lineage>
        <taxon>Bacteria</taxon>
        <taxon>Bacillati</taxon>
        <taxon>Bacillota</taxon>
        <taxon>Clostridia</taxon>
        <taxon>Eubacteriales</taxon>
        <taxon>Clostridiaceae</taxon>
        <taxon>Clostridium</taxon>
    </lineage>
</organism>
<protein>
    <submittedName>
        <fullName evidence="1">Uncharacterized protein</fullName>
    </submittedName>
</protein>